<gene>
    <name evidence="2" type="ORF">C8P69_10319</name>
</gene>
<evidence type="ECO:0000256" key="1">
    <source>
        <dbReference type="SAM" id="Phobius"/>
    </source>
</evidence>
<reference evidence="2 3" key="1">
    <citation type="submission" date="2018-04" db="EMBL/GenBank/DDBJ databases">
        <title>Genomic Encyclopedia of Archaeal and Bacterial Type Strains, Phase II (KMG-II): from individual species to whole genera.</title>
        <authorList>
            <person name="Goeker M."/>
        </authorList>
    </citation>
    <scope>NUCLEOTIDE SEQUENCE [LARGE SCALE GENOMIC DNA]</scope>
    <source>
        <strain evidence="2 3">DSM 25521</strain>
    </source>
</reference>
<sequence length="107" mass="11731">MLRFPLRFLGFLLMAAGFVLVVIDGTRSIAGQRLIVTSLSEVWRSIHAESLARVETVLRAQGPDWLWDPAALTVIAWPAAAAGLILGALLMWVGRSRRPQIGVVGRR</sequence>
<name>A0A2T4ZDW7_9HYPH</name>
<keyword evidence="3" id="KW-1185">Reference proteome</keyword>
<evidence type="ECO:0000313" key="2">
    <source>
        <dbReference type="EMBL" id="PTM60094.1"/>
    </source>
</evidence>
<keyword evidence="1" id="KW-0472">Membrane</keyword>
<dbReference type="EMBL" id="PZZL01000003">
    <property type="protein sequence ID" value="PTM60094.1"/>
    <property type="molecule type" value="Genomic_DNA"/>
</dbReference>
<evidence type="ECO:0000313" key="3">
    <source>
        <dbReference type="Proteomes" id="UP000241808"/>
    </source>
</evidence>
<dbReference type="AlphaFoldDB" id="A0A2T4ZDW7"/>
<dbReference type="Proteomes" id="UP000241808">
    <property type="component" value="Unassembled WGS sequence"/>
</dbReference>
<keyword evidence="1" id="KW-0812">Transmembrane</keyword>
<protein>
    <submittedName>
        <fullName evidence="2">Uncharacterized protein</fullName>
    </submittedName>
</protein>
<feature type="transmembrane region" description="Helical" evidence="1">
    <location>
        <begin position="70"/>
        <end position="93"/>
    </location>
</feature>
<proteinExistence type="predicted"/>
<organism evidence="2 3">
    <name type="scientific">Phreatobacter oligotrophus</name>
    <dbReference type="NCBI Taxonomy" id="1122261"/>
    <lineage>
        <taxon>Bacteria</taxon>
        <taxon>Pseudomonadati</taxon>
        <taxon>Pseudomonadota</taxon>
        <taxon>Alphaproteobacteria</taxon>
        <taxon>Hyphomicrobiales</taxon>
        <taxon>Phreatobacteraceae</taxon>
        <taxon>Phreatobacter</taxon>
    </lineage>
</organism>
<keyword evidence="1" id="KW-1133">Transmembrane helix</keyword>
<accession>A0A2T4ZDW7</accession>
<dbReference type="RefSeq" id="WP_170118162.1">
    <property type="nucleotide sequence ID" value="NZ_PZZL01000003.1"/>
</dbReference>
<comment type="caution">
    <text evidence="2">The sequence shown here is derived from an EMBL/GenBank/DDBJ whole genome shotgun (WGS) entry which is preliminary data.</text>
</comment>